<dbReference type="OrthoDB" id="513221at2759"/>
<dbReference type="InterPro" id="IPR010298">
    <property type="entry name" value="YacP-like"/>
</dbReference>
<name>A0A9D4TJ32_CHLVU</name>
<dbReference type="SUPFAM" id="SSF88723">
    <property type="entry name" value="PIN domain-like"/>
    <property type="match status" value="1"/>
</dbReference>
<feature type="compositionally biased region" description="Basic and acidic residues" evidence="1">
    <location>
        <begin position="121"/>
        <end position="147"/>
    </location>
</feature>
<dbReference type="PROSITE" id="PS51257">
    <property type="entry name" value="PROKAR_LIPOPROTEIN"/>
    <property type="match status" value="1"/>
</dbReference>
<dbReference type="EMBL" id="SIDB01000010">
    <property type="protein sequence ID" value="KAI3426967.1"/>
    <property type="molecule type" value="Genomic_DNA"/>
</dbReference>
<dbReference type="Pfam" id="PF05991">
    <property type="entry name" value="NYN_YacP"/>
    <property type="match status" value="1"/>
</dbReference>
<accession>A0A9D4TJ32</accession>
<dbReference type="Proteomes" id="UP001055712">
    <property type="component" value="Unassembled WGS sequence"/>
</dbReference>
<dbReference type="InterPro" id="IPR029060">
    <property type="entry name" value="PIN-like_dom_sf"/>
</dbReference>
<comment type="caution">
    <text evidence="2">The sequence shown here is derived from an EMBL/GenBank/DDBJ whole genome shotgun (WGS) entry which is preliminary data.</text>
</comment>
<proteinExistence type="predicted"/>
<gene>
    <name evidence="2" type="ORF">D9Q98_006911</name>
</gene>
<evidence type="ECO:0000256" key="1">
    <source>
        <dbReference type="SAM" id="MobiDB-lite"/>
    </source>
</evidence>
<feature type="region of interest" description="Disordered" evidence="1">
    <location>
        <begin position="54"/>
        <end position="85"/>
    </location>
</feature>
<feature type="region of interest" description="Disordered" evidence="1">
    <location>
        <begin position="107"/>
        <end position="147"/>
    </location>
</feature>
<sequence>MQRPAAAEGAAAAAAGSLSCCRSGTLRGHGSLRRHRRLADSLTTARQLRLLVDARDGKRRRKKNAAESSEPKPPSTQPSPRRVNPDSIVSVTTQLGWVKSLKEYNRQQAPGYRKPPVPQAFRKETLDEEEYRRQREEQEAADREAARYKSDRITLQSMFNTTITAPGEQPTGVTLVDGYNLLFSMRRHSKRLEELLSAAETKQGGGHLEAAREYLLRGLDSYSGQEGMYVHVVLDAMRAGFCSEHNKLGMIVTFTSTMEADSMIMLKAQQYINQGVTKVVIVSNDRELTELGTGNITLRRPEQRVVACSCHTLAKLMHASQRREDASGLDAFGGRHRARAVQPLSSALRSLQQQLVQQEVAEGKHPFRSKP</sequence>
<organism evidence="2 3">
    <name type="scientific">Chlorella vulgaris</name>
    <name type="common">Green alga</name>
    <dbReference type="NCBI Taxonomy" id="3077"/>
    <lineage>
        <taxon>Eukaryota</taxon>
        <taxon>Viridiplantae</taxon>
        <taxon>Chlorophyta</taxon>
        <taxon>core chlorophytes</taxon>
        <taxon>Trebouxiophyceae</taxon>
        <taxon>Chlorellales</taxon>
        <taxon>Chlorellaceae</taxon>
        <taxon>Chlorella clade</taxon>
        <taxon>Chlorella</taxon>
    </lineage>
</organism>
<dbReference type="PANTHER" id="PTHR34547:SF1">
    <property type="entry name" value="YACP-LIKE NYN DOMAIN PROTEIN"/>
    <property type="match status" value="1"/>
</dbReference>
<reference evidence="2" key="2">
    <citation type="submission" date="2020-11" db="EMBL/GenBank/DDBJ databases">
        <authorList>
            <person name="Cecchin M."/>
            <person name="Marcolungo L."/>
            <person name="Rossato M."/>
            <person name="Girolomoni L."/>
            <person name="Cosentino E."/>
            <person name="Cuine S."/>
            <person name="Li-Beisson Y."/>
            <person name="Delledonne M."/>
            <person name="Ballottari M."/>
        </authorList>
    </citation>
    <scope>NUCLEOTIDE SEQUENCE</scope>
    <source>
        <strain evidence="2">211/11P</strain>
        <tissue evidence="2">Whole cell</tissue>
    </source>
</reference>
<evidence type="ECO:0000313" key="3">
    <source>
        <dbReference type="Proteomes" id="UP001055712"/>
    </source>
</evidence>
<evidence type="ECO:0000313" key="2">
    <source>
        <dbReference type="EMBL" id="KAI3426967.1"/>
    </source>
</evidence>
<reference evidence="2" key="1">
    <citation type="journal article" date="2019" name="Plant J.">
        <title>Chlorella vulgaris genome assembly and annotation reveals the molecular basis for metabolic acclimation to high light conditions.</title>
        <authorList>
            <person name="Cecchin M."/>
            <person name="Marcolungo L."/>
            <person name="Rossato M."/>
            <person name="Girolomoni L."/>
            <person name="Cosentino E."/>
            <person name="Cuine S."/>
            <person name="Li-Beisson Y."/>
            <person name="Delledonne M."/>
            <person name="Ballottari M."/>
        </authorList>
    </citation>
    <scope>NUCLEOTIDE SEQUENCE</scope>
    <source>
        <strain evidence="2">211/11P</strain>
    </source>
</reference>
<evidence type="ECO:0008006" key="4">
    <source>
        <dbReference type="Google" id="ProtNLM"/>
    </source>
</evidence>
<keyword evidence="3" id="KW-1185">Reference proteome</keyword>
<dbReference type="AlphaFoldDB" id="A0A9D4TJ32"/>
<dbReference type="PANTHER" id="PTHR34547">
    <property type="entry name" value="YACP-LIKE NYN DOMAIN PROTEIN"/>
    <property type="match status" value="1"/>
</dbReference>
<protein>
    <recommendedName>
        <fullName evidence="4">NYN domain-containing protein</fullName>
    </recommendedName>
</protein>